<dbReference type="AlphaFoldDB" id="A0A8J2EKL9"/>
<dbReference type="InterPro" id="IPR035679">
    <property type="entry name" value="MDP-1_euk"/>
</dbReference>
<organism evidence="1 2">
    <name type="scientific">Cotesia congregata</name>
    <name type="common">Parasitoid wasp</name>
    <name type="synonym">Apanteles congregatus</name>
    <dbReference type="NCBI Taxonomy" id="51543"/>
    <lineage>
        <taxon>Eukaryota</taxon>
        <taxon>Metazoa</taxon>
        <taxon>Ecdysozoa</taxon>
        <taxon>Arthropoda</taxon>
        <taxon>Hexapoda</taxon>
        <taxon>Insecta</taxon>
        <taxon>Pterygota</taxon>
        <taxon>Neoptera</taxon>
        <taxon>Endopterygota</taxon>
        <taxon>Hymenoptera</taxon>
        <taxon>Apocrita</taxon>
        <taxon>Ichneumonoidea</taxon>
        <taxon>Braconidae</taxon>
        <taxon>Microgastrinae</taxon>
        <taxon>Cotesia</taxon>
    </lineage>
</organism>
<reference evidence="1" key="1">
    <citation type="submission" date="2021-04" db="EMBL/GenBank/DDBJ databases">
        <authorList>
            <person name="Chebbi M.A.C M."/>
        </authorList>
    </citation>
    <scope>NUCLEOTIDE SEQUENCE</scope>
</reference>
<dbReference type="PANTHER" id="PTHR17901">
    <property type="entry name" value="MAGNESIUM-DEPENDENT PHOSPHATASE 1 MDP1"/>
    <property type="match status" value="1"/>
</dbReference>
<dbReference type="GO" id="GO:0003993">
    <property type="term" value="F:acid phosphatase activity"/>
    <property type="evidence" value="ECO:0007669"/>
    <property type="project" value="TreeGrafter"/>
</dbReference>
<dbReference type="NCBIfam" id="TIGR01685">
    <property type="entry name" value="MDP-1"/>
    <property type="match status" value="1"/>
</dbReference>
<dbReference type="PANTHER" id="PTHR17901:SF14">
    <property type="entry name" value="MAGNESIUM-DEPENDENT PHOSPHATASE 1"/>
    <property type="match status" value="1"/>
</dbReference>
<dbReference type="CDD" id="cd07501">
    <property type="entry name" value="HAD_MDP-1_like"/>
    <property type="match status" value="1"/>
</dbReference>
<proteinExistence type="predicted"/>
<name>A0A8J2EKL9_COTCN</name>
<dbReference type="Gene3D" id="3.40.50.1000">
    <property type="entry name" value="HAD superfamily/HAD-like"/>
    <property type="match status" value="1"/>
</dbReference>
<dbReference type="NCBIfam" id="TIGR01681">
    <property type="entry name" value="HAD-SF-IIIC"/>
    <property type="match status" value="1"/>
</dbReference>
<comment type="caution">
    <text evidence="1">The sequence shown here is derived from an EMBL/GenBank/DDBJ whole genome shotgun (WGS) entry which is preliminary data.</text>
</comment>
<gene>
    <name evidence="1" type="ORF">HICCMSTLAB_LOCUS1837</name>
</gene>
<dbReference type="InterPro" id="IPR023214">
    <property type="entry name" value="HAD_sf"/>
</dbReference>
<dbReference type="Proteomes" id="UP000786811">
    <property type="component" value="Unassembled WGS sequence"/>
</dbReference>
<evidence type="ECO:0000313" key="1">
    <source>
        <dbReference type="EMBL" id="CAG5075740.1"/>
    </source>
</evidence>
<sequence length="163" mass="18901">MSEEIKKKPKLIVFDLDYTLWPFWVDTHVTPPFSRKNGSVVDARGKKIKFYEQVPEILENLVSQGIEIGVASRTSEIKGAYQLLKLFNWEKYIKYTEIYPGCKITHFNKIKKASGMDFKDMIFFDDEHRNIHDLTEIGVLSILVTDGVTKSVIEEGLHKFNSR</sequence>
<dbReference type="SUPFAM" id="SSF56784">
    <property type="entry name" value="HAD-like"/>
    <property type="match status" value="1"/>
</dbReference>
<dbReference type="SFLD" id="SFLDG01131">
    <property type="entry name" value="C1.5.2:_MDP_Like"/>
    <property type="match status" value="1"/>
</dbReference>
<dbReference type="EMBL" id="CAJNRD030001116">
    <property type="protein sequence ID" value="CAG5075740.1"/>
    <property type="molecule type" value="Genomic_DNA"/>
</dbReference>
<accession>A0A8J2EKL9</accession>
<protein>
    <submittedName>
        <fullName evidence="1">Similar to MDP1: Magnesium-dependent phosphatase 1 (Homo sapiens)</fullName>
    </submittedName>
</protein>
<keyword evidence="2" id="KW-1185">Reference proteome</keyword>
<dbReference type="SFLD" id="SFLDS00003">
    <property type="entry name" value="Haloacid_Dehalogenase"/>
    <property type="match status" value="1"/>
</dbReference>
<dbReference type="OrthoDB" id="2865258at2759"/>
<dbReference type="InterPro" id="IPR010033">
    <property type="entry name" value="HAD_SF_ppase_IIIC"/>
</dbReference>
<dbReference type="Pfam" id="PF12689">
    <property type="entry name" value="Acid_PPase"/>
    <property type="match status" value="1"/>
</dbReference>
<evidence type="ECO:0000313" key="2">
    <source>
        <dbReference type="Proteomes" id="UP000786811"/>
    </source>
</evidence>
<dbReference type="InterPro" id="IPR010036">
    <property type="entry name" value="MDP_1_eu_arc"/>
</dbReference>
<dbReference type="InterPro" id="IPR036412">
    <property type="entry name" value="HAD-like_sf"/>
</dbReference>
<dbReference type="SFLD" id="SFLDG01129">
    <property type="entry name" value="C1.5:_HAD__Beta-PGM__Phosphata"/>
    <property type="match status" value="1"/>
</dbReference>